<sequence length="147" mass="15919">MSAFQIQDPDYEARVRKTFAGQMALATLGVTLTRIEPGTLELQMPYDVRFSQQNGFLHGGIVSAGLDTACGLASYTLMPAQADILTVEFKINLLAPAKGQTFRFVGNVVKPGRTLVIAEGRAFASDDGREKLVATMSATMMTMLRRG</sequence>
<dbReference type="Gene3D" id="3.10.129.10">
    <property type="entry name" value="Hotdog Thioesterase"/>
    <property type="match status" value="1"/>
</dbReference>
<dbReference type="GO" id="GO:0047617">
    <property type="term" value="F:fatty acyl-CoA hydrolase activity"/>
    <property type="evidence" value="ECO:0007669"/>
    <property type="project" value="UniProtKB-EC"/>
</dbReference>
<evidence type="ECO:0000256" key="5">
    <source>
        <dbReference type="ARBA" id="ARBA00038894"/>
    </source>
</evidence>
<evidence type="ECO:0000313" key="9">
    <source>
        <dbReference type="EMBL" id="TKT73142.1"/>
    </source>
</evidence>
<evidence type="ECO:0000256" key="1">
    <source>
        <dbReference type="ARBA" id="ARBA00022801"/>
    </source>
</evidence>
<evidence type="ECO:0000256" key="3">
    <source>
        <dbReference type="ARBA" id="ARBA00036002"/>
    </source>
</evidence>
<dbReference type="Pfam" id="PF03061">
    <property type="entry name" value="4HBT"/>
    <property type="match status" value="1"/>
</dbReference>
<dbReference type="EC" id="3.1.2.20" evidence="5"/>
<dbReference type="CDD" id="cd03443">
    <property type="entry name" value="PaaI_thioesterase"/>
    <property type="match status" value="1"/>
</dbReference>
<keyword evidence="1" id="KW-0378">Hydrolase</keyword>
<evidence type="ECO:0000256" key="4">
    <source>
        <dbReference type="ARBA" id="ARBA00038381"/>
    </source>
</evidence>
<dbReference type="AlphaFoldDB" id="A0A4U6BRJ5"/>
<dbReference type="PANTHER" id="PTHR43240">
    <property type="entry name" value="1,4-DIHYDROXY-2-NAPHTHOYL-COA THIOESTERASE 1"/>
    <property type="match status" value="1"/>
</dbReference>
<dbReference type="Proteomes" id="UP000034832">
    <property type="component" value="Unassembled WGS sequence"/>
</dbReference>
<dbReference type="InterPro" id="IPR003736">
    <property type="entry name" value="PAAI_dom"/>
</dbReference>
<comment type="caution">
    <text evidence="9">The sequence shown here is derived from an EMBL/GenBank/DDBJ whole genome shotgun (WGS) entry which is preliminary data.</text>
</comment>
<dbReference type="NCBIfam" id="TIGR00369">
    <property type="entry name" value="unchar_dom_1"/>
    <property type="match status" value="1"/>
</dbReference>
<dbReference type="STRING" id="211460.YH63_01175"/>
<evidence type="ECO:0000313" key="10">
    <source>
        <dbReference type="Proteomes" id="UP000034832"/>
    </source>
</evidence>
<accession>A0A4U6BRJ5</accession>
<comment type="catalytic activity">
    <reaction evidence="3">
        <text>a long-chain fatty acyl-CoA + H2O = a long-chain fatty acid + CoA + H(+)</text>
        <dbReference type="Rhea" id="RHEA:67680"/>
        <dbReference type="ChEBI" id="CHEBI:15377"/>
        <dbReference type="ChEBI" id="CHEBI:15378"/>
        <dbReference type="ChEBI" id="CHEBI:57287"/>
        <dbReference type="ChEBI" id="CHEBI:57560"/>
        <dbReference type="ChEBI" id="CHEBI:83139"/>
    </reaction>
</comment>
<dbReference type="OrthoDB" id="9806185at2"/>
<evidence type="ECO:0000256" key="2">
    <source>
        <dbReference type="ARBA" id="ARBA00035880"/>
    </source>
</evidence>
<proteinExistence type="inferred from homology"/>
<evidence type="ECO:0000259" key="8">
    <source>
        <dbReference type="Pfam" id="PF03061"/>
    </source>
</evidence>
<comment type="similarity">
    <text evidence="4">Belongs to the YigI thioesterase family.</text>
</comment>
<gene>
    <name evidence="9" type="ORF">YH63_017885</name>
</gene>
<reference evidence="9" key="1">
    <citation type="submission" date="2019-04" db="EMBL/GenBank/DDBJ databases">
        <title>Whole genome sequencing of cave bacteria.</title>
        <authorList>
            <person name="Gan H.M."/>
            <person name="Barton H."/>
            <person name="Savka M.A."/>
        </authorList>
    </citation>
    <scope>NUCLEOTIDE SEQUENCE [LARGE SCALE GENOMIC DNA]</scope>
    <source>
        <strain evidence="9">LC387</strain>
    </source>
</reference>
<feature type="domain" description="Thioesterase" evidence="8">
    <location>
        <begin position="54"/>
        <end position="129"/>
    </location>
</feature>
<keyword evidence="10" id="KW-1185">Reference proteome</keyword>
<comment type="catalytic activity">
    <reaction evidence="2">
        <text>a fatty acyl-CoA + H2O = a fatty acid + CoA + H(+)</text>
        <dbReference type="Rhea" id="RHEA:16781"/>
        <dbReference type="ChEBI" id="CHEBI:15377"/>
        <dbReference type="ChEBI" id="CHEBI:15378"/>
        <dbReference type="ChEBI" id="CHEBI:28868"/>
        <dbReference type="ChEBI" id="CHEBI:57287"/>
        <dbReference type="ChEBI" id="CHEBI:77636"/>
        <dbReference type="EC" id="3.1.2.20"/>
    </reaction>
</comment>
<evidence type="ECO:0000256" key="7">
    <source>
        <dbReference type="ARBA" id="ARBA00048062"/>
    </source>
</evidence>
<dbReference type="PANTHER" id="PTHR43240:SF20">
    <property type="entry name" value="MEDIUM_LONG-CHAIN ACYL-COA THIOESTERASE YIGI"/>
    <property type="match status" value="1"/>
</dbReference>
<comment type="catalytic activity">
    <reaction evidence="7">
        <text>a medium-chain fatty acyl-CoA + H2O = a medium-chain fatty acid + CoA + H(+)</text>
        <dbReference type="Rhea" id="RHEA:68184"/>
        <dbReference type="ChEBI" id="CHEBI:15377"/>
        <dbReference type="ChEBI" id="CHEBI:15378"/>
        <dbReference type="ChEBI" id="CHEBI:57287"/>
        <dbReference type="ChEBI" id="CHEBI:59558"/>
        <dbReference type="ChEBI" id="CHEBI:90546"/>
    </reaction>
</comment>
<name>A0A4U6BRJ5_9BRAD</name>
<dbReference type="InterPro" id="IPR029069">
    <property type="entry name" value="HotDog_dom_sf"/>
</dbReference>
<dbReference type="SUPFAM" id="SSF54637">
    <property type="entry name" value="Thioesterase/thiol ester dehydrase-isomerase"/>
    <property type="match status" value="1"/>
</dbReference>
<protein>
    <recommendedName>
        <fullName evidence="6">Medium/long-chain acyl-CoA thioesterase YigI</fullName>
        <ecNumber evidence="5">3.1.2.20</ecNumber>
    </recommendedName>
</protein>
<dbReference type="InterPro" id="IPR006683">
    <property type="entry name" value="Thioestr_dom"/>
</dbReference>
<evidence type="ECO:0000256" key="6">
    <source>
        <dbReference type="ARBA" id="ARBA00040062"/>
    </source>
</evidence>
<organism evidence="9 10">
    <name type="scientific">Afipia massiliensis</name>
    <dbReference type="NCBI Taxonomy" id="211460"/>
    <lineage>
        <taxon>Bacteria</taxon>
        <taxon>Pseudomonadati</taxon>
        <taxon>Pseudomonadota</taxon>
        <taxon>Alphaproteobacteria</taxon>
        <taxon>Hyphomicrobiales</taxon>
        <taxon>Nitrobacteraceae</taxon>
        <taxon>Afipia</taxon>
    </lineage>
</organism>
<dbReference type="EMBL" id="LBIA02000001">
    <property type="protein sequence ID" value="TKT73142.1"/>
    <property type="molecule type" value="Genomic_DNA"/>
</dbReference>
<dbReference type="RefSeq" id="WP_046826437.1">
    <property type="nucleotide sequence ID" value="NZ_LBIA02000001.1"/>
</dbReference>